<dbReference type="Pfam" id="PF00198">
    <property type="entry name" value="2-oxoacid_dh"/>
    <property type="match status" value="1"/>
</dbReference>
<comment type="caution">
    <text evidence="10">The sequence shown here is derived from an EMBL/GenBank/DDBJ whole genome shotgun (WGS) entry which is preliminary data.</text>
</comment>
<accession>A0A2I1K1S2</accession>
<keyword evidence="4 6" id="KW-0450">Lipoyl</keyword>
<feature type="domain" description="Lipoyl-binding" evidence="8">
    <location>
        <begin position="111"/>
        <end position="186"/>
    </location>
</feature>
<comment type="similarity">
    <text evidence="2 6">Belongs to the 2-oxoacid dehydrogenase family.</text>
</comment>
<dbReference type="Gene3D" id="2.40.50.100">
    <property type="match status" value="2"/>
</dbReference>
<evidence type="ECO:0000313" key="11">
    <source>
        <dbReference type="Proteomes" id="UP000234384"/>
    </source>
</evidence>
<dbReference type="PROSITE" id="PS00189">
    <property type="entry name" value="LIPOYL"/>
    <property type="match status" value="2"/>
</dbReference>
<dbReference type="CDD" id="cd06849">
    <property type="entry name" value="lipoyl_domain"/>
    <property type="match status" value="2"/>
</dbReference>
<feature type="domain" description="Peripheral subunit-binding (PSBD)" evidence="9">
    <location>
        <begin position="240"/>
        <end position="277"/>
    </location>
</feature>
<dbReference type="GO" id="GO:0031405">
    <property type="term" value="F:lipoic acid binding"/>
    <property type="evidence" value="ECO:0007669"/>
    <property type="project" value="TreeGrafter"/>
</dbReference>
<evidence type="ECO:0000256" key="7">
    <source>
        <dbReference type="SAM" id="MobiDB-lite"/>
    </source>
</evidence>
<dbReference type="PROSITE" id="PS51826">
    <property type="entry name" value="PSBD"/>
    <property type="match status" value="1"/>
</dbReference>
<evidence type="ECO:0000256" key="6">
    <source>
        <dbReference type="RuleBase" id="RU003423"/>
    </source>
</evidence>
<dbReference type="InterPro" id="IPR000089">
    <property type="entry name" value="Biotin_lipoyl"/>
</dbReference>
<dbReference type="EMBL" id="PKHE01000006">
    <property type="protein sequence ID" value="PKY89610.1"/>
    <property type="molecule type" value="Genomic_DNA"/>
</dbReference>
<dbReference type="GO" id="GO:0016407">
    <property type="term" value="F:acetyltransferase activity"/>
    <property type="evidence" value="ECO:0007669"/>
    <property type="project" value="TreeGrafter"/>
</dbReference>
<evidence type="ECO:0000256" key="2">
    <source>
        <dbReference type="ARBA" id="ARBA00007317"/>
    </source>
</evidence>
<dbReference type="PANTHER" id="PTHR43178">
    <property type="entry name" value="DIHYDROLIPOAMIDE ACETYLTRANSFERASE COMPONENT OF PYRUVATE DEHYDROGENASE COMPLEX"/>
    <property type="match status" value="1"/>
</dbReference>
<dbReference type="PANTHER" id="PTHR43178:SF5">
    <property type="entry name" value="LIPOAMIDE ACYLTRANSFERASE COMPONENT OF BRANCHED-CHAIN ALPHA-KETO ACID DEHYDROGENASE COMPLEX, MITOCHONDRIAL"/>
    <property type="match status" value="1"/>
</dbReference>
<protein>
    <recommendedName>
        <fullName evidence="6">Dihydrolipoamide acetyltransferase component of pyruvate dehydrogenase complex</fullName>
        <ecNumber evidence="6">2.3.1.-</ecNumber>
    </recommendedName>
</protein>
<dbReference type="PROSITE" id="PS50968">
    <property type="entry name" value="BIOTINYL_LIPOYL"/>
    <property type="match status" value="2"/>
</dbReference>
<evidence type="ECO:0000256" key="1">
    <source>
        <dbReference type="ARBA" id="ARBA00001938"/>
    </source>
</evidence>
<feature type="domain" description="Lipoyl-binding" evidence="8">
    <location>
        <begin position="3"/>
        <end position="78"/>
    </location>
</feature>
<dbReference type="Proteomes" id="UP000234384">
    <property type="component" value="Unassembled WGS sequence"/>
</dbReference>
<dbReference type="InterPro" id="IPR023213">
    <property type="entry name" value="CAT-like_dom_sf"/>
</dbReference>
<dbReference type="GO" id="GO:0005737">
    <property type="term" value="C:cytoplasm"/>
    <property type="evidence" value="ECO:0007669"/>
    <property type="project" value="TreeGrafter"/>
</dbReference>
<dbReference type="InterPro" id="IPR011053">
    <property type="entry name" value="Single_hybrid_motif"/>
</dbReference>
<dbReference type="FunFam" id="3.30.559.10:FF:000007">
    <property type="entry name" value="Dihydrolipoamide acetyltransferase component of pyruvate dehydrogenase complex"/>
    <property type="match status" value="1"/>
</dbReference>
<dbReference type="InterPro" id="IPR036625">
    <property type="entry name" value="E3-bd_dom_sf"/>
</dbReference>
<dbReference type="InterPro" id="IPR001078">
    <property type="entry name" value="2-oxoacid_DH_actylTfrase"/>
</dbReference>
<keyword evidence="5 6" id="KW-0012">Acyltransferase</keyword>
<evidence type="ECO:0000313" key="10">
    <source>
        <dbReference type="EMBL" id="PKY89610.1"/>
    </source>
</evidence>
<dbReference type="InterPro" id="IPR004167">
    <property type="entry name" value="PSBD"/>
</dbReference>
<dbReference type="SUPFAM" id="SSF51230">
    <property type="entry name" value="Single hybrid motif"/>
    <property type="match status" value="2"/>
</dbReference>
<name>A0A2I1K1S2_9LACT</name>
<evidence type="ECO:0000259" key="8">
    <source>
        <dbReference type="PROSITE" id="PS50968"/>
    </source>
</evidence>
<gene>
    <name evidence="10" type="ORF">CYJ57_03555</name>
</gene>
<feature type="region of interest" description="Disordered" evidence="7">
    <location>
        <begin position="194"/>
        <end position="213"/>
    </location>
</feature>
<dbReference type="AlphaFoldDB" id="A0A2I1K1S2"/>
<evidence type="ECO:0000259" key="9">
    <source>
        <dbReference type="PROSITE" id="PS51826"/>
    </source>
</evidence>
<dbReference type="Pfam" id="PF02817">
    <property type="entry name" value="E3_binding"/>
    <property type="match status" value="1"/>
</dbReference>
<dbReference type="EC" id="2.3.1.-" evidence="6"/>
<dbReference type="SUPFAM" id="SSF47005">
    <property type="entry name" value="Peripheral subunit-binding domain of 2-oxo acid dehydrogenase complex"/>
    <property type="match status" value="1"/>
</dbReference>
<sequence length="550" mass="58593">MAVFKFKLPELGEGIHEGEVVNWLVQEGDTIEEDQIIVEIQNDKAVEELPTPYAGTVKSINATVGTVAKVGDVLVEIDAPDYEGGEEAAEEPAAEAAPVEAAPTAQSGSNSFIFRLPELGEGIHEGEIVAWDVKEGDQVTEDQILVEIQNDKAVEELPSPYAGKIIKIHAEVGTVATVGQALVEIDAPDYDGPADEVVSTPASPTGAVGEDPAQAEVPAETAAPAQPAAVSTANPAQRVLAMPSVRKLARELGVDITLVPATGRGGRVTADDVRNFTPGQATAAPEVETEQTAASAQDNAAQAETTTAKPAYVPVSGEREVRESMSKTRRLIAEAMVNSKHTAPHVTHFDEVEVTALWNHRKKFKDIAAEQDIKLTFLPYVVRALIAAVKKYPILNASVDDATQEIVYKNYYNIGIATDTDRGLLVPVIHDANMKSMFEVADEISQLAQKAHAGKLSLDEMSGGSITISNIGSAGGLWFTPVINHPEVAILGFGSIVEQPVIKDGQVVPGRVVKLSLSYDHRVIDGVTAQSAMNEIKKYLSNPELLLMEG</sequence>
<dbReference type="Pfam" id="PF00364">
    <property type="entry name" value="Biotin_lipoyl"/>
    <property type="match status" value="2"/>
</dbReference>
<evidence type="ECO:0000256" key="3">
    <source>
        <dbReference type="ARBA" id="ARBA00022679"/>
    </source>
</evidence>
<evidence type="ECO:0000256" key="4">
    <source>
        <dbReference type="ARBA" id="ARBA00022823"/>
    </source>
</evidence>
<dbReference type="SUPFAM" id="SSF52777">
    <property type="entry name" value="CoA-dependent acyltransferases"/>
    <property type="match status" value="1"/>
</dbReference>
<dbReference type="RefSeq" id="WP_006702203.1">
    <property type="nucleotide sequence ID" value="NZ_PKHE01000006.1"/>
</dbReference>
<keyword evidence="3 6" id="KW-0808">Transferase</keyword>
<dbReference type="OrthoDB" id="9805770at2"/>
<evidence type="ECO:0000256" key="5">
    <source>
        <dbReference type="ARBA" id="ARBA00023315"/>
    </source>
</evidence>
<dbReference type="Gene3D" id="4.10.320.10">
    <property type="entry name" value="E3-binding domain"/>
    <property type="match status" value="1"/>
</dbReference>
<comment type="cofactor">
    <cofactor evidence="1 6">
        <name>(R)-lipoate</name>
        <dbReference type="ChEBI" id="CHEBI:83088"/>
    </cofactor>
</comment>
<organism evidence="10 11">
    <name type="scientific">Falseniella ignava</name>
    <dbReference type="NCBI Taxonomy" id="137730"/>
    <lineage>
        <taxon>Bacteria</taxon>
        <taxon>Bacillati</taxon>
        <taxon>Bacillota</taxon>
        <taxon>Bacilli</taxon>
        <taxon>Lactobacillales</taxon>
        <taxon>Aerococcaceae</taxon>
        <taxon>Falseniella</taxon>
    </lineage>
</organism>
<proteinExistence type="inferred from homology"/>
<reference evidence="10 11" key="1">
    <citation type="submission" date="2017-12" db="EMBL/GenBank/DDBJ databases">
        <title>Phylogenetic diversity of female urinary microbiome.</title>
        <authorList>
            <person name="Thomas-White K."/>
            <person name="Wolfe A.J."/>
        </authorList>
    </citation>
    <scope>NUCLEOTIDE SEQUENCE [LARGE SCALE GENOMIC DNA]</scope>
    <source>
        <strain evidence="10 11">UMB0898</strain>
    </source>
</reference>
<dbReference type="InterPro" id="IPR050743">
    <property type="entry name" value="2-oxoacid_DH_E2_comp"/>
</dbReference>
<dbReference type="InterPro" id="IPR003016">
    <property type="entry name" value="2-oxoA_DH_lipoyl-BS"/>
</dbReference>
<dbReference type="Gene3D" id="3.30.559.10">
    <property type="entry name" value="Chloramphenicol acetyltransferase-like domain"/>
    <property type="match status" value="1"/>
</dbReference>